<name>W7UYR3_RUMFL</name>
<dbReference type="RefSeq" id="WP_037298999.1">
    <property type="nucleotide sequence ID" value="NZ_ATAX01000024.1"/>
</dbReference>
<reference evidence="3 4" key="1">
    <citation type="journal article" date="2014" name="PLoS ONE">
        <title>Rumen cellulosomics: divergent fiber-degrading strategies revealed by comparative genome-wide analysis of six ruminococcal strains.</title>
        <authorList>
            <person name="Dassa B."/>
            <person name="Borovok I."/>
            <person name="Ruimy-Israeli V."/>
            <person name="Lamed R."/>
            <person name="Flint H.J."/>
            <person name="Duncan S.H."/>
            <person name="Henrissat B."/>
            <person name="Coutinho P."/>
            <person name="Morrison M."/>
            <person name="Mosoni P."/>
            <person name="Yeoman C.J."/>
            <person name="White B.A."/>
            <person name="Bayer E.A."/>
        </authorList>
    </citation>
    <scope>NUCLEOTIDE SEQUENCE [LARGE SCALE GENOMIC DNA]</scope>
    <source>
        <strain evidence="3 4">007c</strain>
    </source>
</reference>
<dbReference type="OrthoDB" id="1816964at2"/>
<keyword evidence="1" id="KW-0732">Signal</keyword>
<proteinExistence type="predicted"/>
<dbReference type="Pfam" id="PF00404">
    <property type="entry name" value="Dockerin_1"/>
    <property type="match status" value="1"/>
</dbReference>
<keyword evidence="4" id="KW-1185">Reference proteome</keyword>
<dbReference type="Gene3D" id="1.10.1330.10">
    <property type="entry name" value="Dockerin domain"/>
    <property type="match status" value="1"/>
</dbReference>
<dbReference type="SUPFAM" id="SSF52058">
    <property type="entry name" value="L domain-like"/>
    <property type="match status" value="1"/>
</dbReference>
<dbReference type="InterPro" id="IPR036439">
    <property type="entry name" value="Dockerin_dom_sf"/>
</dbReference>
<feature type="chain" id="PRO_5004904589" description="Dockerin domain-containing protein" evidence="1">
    <location>
        <begin position="27"/>
        <end position="353"/>
    </location>
</feature>
<dbReference type="Pfam" id="PF13306">
    <property type="entry name" value="LRR_5"/>
    <property type="match status" value="1"/>
</dbReference>
<dbReference type="PANTHER" id="PTHR45661:SF3">
    <property type="entry name" value="IG-LIKE DOMAIN-CONTAINING PROTEIN"/>
    <property type="match status" value="1"/>
</dbReference>
<dbReference type="AlphaFoldDB" id="W7UYR3"/>
<dbReference type="InterPro" id="IPR032675">
    <property type="entry name" value="LRR_dom_sf"/>
</dbReference>
<feature type="signal peptide" evidence="1">
    <location>
        <begin position="1"/>
        <end position="26"/>
    </location>
</feature>
<dbReference type="PROSITE" id="PS51766">
    <property type="entry name" value="DOCKERIN"/>
    <property type="match status" value="1"/>
</dbReference>
<sequence>MKNKILAALLTGTLIGASMMPYHAFAADYDNSQTTEKKYASGTEFEQDDIVYILYKTDEPRLRVKEWKADKREAVVPETVEGIIVDSIGNSAFIKKENLIRVELPSTIREINDHAFEDCSNLRTVNFPACLEKLDSASFNGCTALRDVKLNRCLTSIGLCAFQSCSKVNSLTIPGYVETLSSHVCQMMTGLYTLRLCNGVKKVVGEAALNDYDQKRIIIPPSVEELEPYSLGYRFHSGNYDGITNTKIFGAKNTEAERYAHANKIPFVEFDFKYGDMDNDGKVTSVDASMVLQEYVSRSSGKHEKGFTEAQELKADINDDFVIDSADASAIMAYYVYLSSGGDYTPEEYFFCS</sequence>
<dbReference type="GO" id="GO:0004553">
    <property type="term" value="F:hydrolase activity, hydrolyzing O-glycosyl compounds"/>
    <property type="evidence" value="ECO:0007669"/>
    <property type="project" value="InterPro"/>
</dbReference>
<dbReference type="InterPro" id="IPR016134">
    <property type="entry name" value="Dockerin_dom"/>
</dbReference>
<comment type="caution">
    <text evidence="3">The sequence shown here is derived from an EMBL/GenBank/DDBJ whole genome shotgun (WGS) entry which is preliminary data.</text>
</comment>
<dbReference type="EMBL" id="ATAX01000024">
    <property type="protein sequence ID" value="EWM53582.1"/>
    <property type="molecule type" value="Genomic_DNA"/>
</dbReference>
<dbReference type="Proteomes" id="UP000019365">
    <property type="component" value="Unassembled WGS sequence"/>
</dbReference>
<organism evidence="3 4">
    <name type="scientific">Ruminococcus flavefaciens 007c</name>
    <dbReference type="NCBI Taxonomy" id="1341157"/>
    <lineage>
        <taxon>Bacteria</taxon>
        <taxon>Bacillati</taxon>
        <taxon>Bacillota</taxon>
        <taxon>Clostridia</taxon>
        <taxon>Eubacteriales</taxon>
        <taxon>Oscillospiraceae</taxon>
        <taxon>Ruminococcus</taxon>
    </lineage>
</organism>
<feature type="domain" description="Dockerin" evidence="2">
    <location>
        <begin position="270"/>
        <end position="344"/>
    </location>
</feature>
<dbReference type="GO" id="GO:0000272">
    <property type="term" value="P:polysaccharide catabolic process"/>
    <property type="evidence" value="ECO:0007669"/>
    <property type="project" value="InterPro"/>
</dbReference>
<evidence type="ECO:0000259" key="2">
    <source>
        <dbReference type="PROSITE" id="PS51766"/>
    </source>
</evidence>
<dbReference type="eggNOG" id="COG3291">
    <property type="taxonomic scope" value="Bacteria"/>
</dbReference>
<dbReference type="Gene3D" id="3.80.10.10">
    <property type="entry name" value="Ribonuclease Inhibitor"/>
    <property type="match status" value="1"/>
</dbReference>
<accession>W7UYR3</accession>
<gene>
    <name evidence="3" type="ORF">RF007C_05855</name>
</gene>
<evidence type="ECO:0000256" key="1">
    <source>
        <dbReference type="SAM" id="SignalP"/>
    </source>
</evidence>
<protein>
    <recommendedName>
        <fullName evidence="2">Dockerin domain-containing protein</fullName>
    </recommendedName>
</protein>
<dbReference type="PATRIC" id="fig|1341157.4.peg.1606"/>
<dbReference type="SUPFAM" id="SSF63446">
    <property type="entry name" value="Type I dockerin domain"/>
    <property type="match status" value="1"/>
</dbReference>
<dbReference type="InterPro" id="IPR002105">
    <property type="entry name" value="Dockerin_1_rpt"/>
</dbReference>
<dbReference type="InterPro" id="IPR053139">
    <property type="entry name" value="Surface_bspA-like"/>
</dbReference>
<evidence type="ECO:0000313" key="3">
    <source>
        <dbReference type="EMBL" id="EWM53582.1"/>
    </source>
</evidence>
<evidence type="ECO:0000313" key="4">
    <source>
        <dbReference type="Proteomes" id="UP000019365"/>
    </source>
</evidence>
<dbReference type="InterPro" id="IPR026906">
    <property type="entry name" value="LRR_5"/>
</dbReference>
<dbReference type="PANTHER" id="PTHR45661">
    <property type="entry name" value="SURFACE ANTIGEN"/>
    <property type="match status" value="1"/>
</dbReference>